<name>A0A7W5FDF6_9ACTN</name>
<evidence type="ECO:0000256" key="6">
    <source>
        <dbReference type="ARBA" id="ARBA00030388"/>
    </source>
</evidence>
<dbReference type="GO" id="GO:0004519">
    <property type="term" value="F:endonuclease activity"/>
    <property type="evidence" value="ECO:0007669"/>
    <property type="project" value="UniProtKB-KW"/>
</dbReference>
<gene>
    <name evidence="8" type="ORF">FHR83_002070</name>
</gene>
<dbReference type="PANTHER" id="PTHR38039:SF1">
    <property type="entry name" value="TOXIN YOEB"/>
    <property type="match status" value="1"/>
</dbReference>
<comment type="caution">
    <text evidence="8">The sequence shown here is derived from an EMBL/GenBank/DDBJ whole genome shotgun (WGS) entry which is preliminary data.</text>
</comment>
<evidence type="ECO:0000313" key="9">
    <source>
        <dbReference type="Proteomes" id="UP000590749"/>
    </source>
</evidence>
<keyword evidence="5" id="KW-0378">Hydrolase</keyword>
<dbReference type="PANTHER" id="PTHR38039">
    <property type="entry name" value="TOXIN YOEB"/>
    <property type="match status" value="1"/>
</dbReference>
<dbReference type="GO" id="GO:0045892">
    <property type="term" value="P:negative regulation of DNA-templated transcription"/>
    <property type="evidence" value="ECO:0007669"/>
    <property type="project" value="TreeGrafter"/>
</dbReference>
<reference evidence="8 9" key="1">
    <citation type="submission" date="2020-08" db="EMBL/GenBank/DDBJ databases">
        <title>Genomic Encyclopedia of Type Strains, Phase III (KMG-III): the genomes of soil and plant-associated and newly described type strains.</title>
        <authorList>
            <person name="Whitman W."/>
        </authorList>
    </citation>
    <scope>NUCLEOTIDE SEQUENCE [LARGE SCALE GENOMIC DNA]</scope>
    <source>
        <strain evidence="8 9">CECT 3287</strain>
    </source>
</reference>
<evidence type="ECO:0000256" key="5">
    <source>
        <dbReference type="ARBA" id="ARBA00022801"/>
    </source>
</evidence>
<evidence type="ECO:0000256" key="7">
    <source>
        <dbReference type="ARBA" id="ARBA00050056"/>
    </source>
</evidence>
<keyword evidence="9" id="KW-1185">Reference proteome</keyword>
<organism evidence="8 9">
    <name type="scientific">Actinoplanes campanulatus</name>
    <dbReference type="NCBI Taxonomy" id="113559"/>
    <lineage>
        <taxon>Bacteria</taxon>
        <taxon>Bacillati</taxon>
        <taxon>Actinomycetota</taxon>
        <taxon>Actinomycetes</taxon>
        <taxon>Micromonosporales</taxon>
        <taxon>Micromonosporaceae</taxon>
        <taxon>Actinoplanes</taxon>
    </lineage>
</organism>
<dbReference type="Pfam" id="PF06769">
    <property type="entry name" value="YoeB_toxin"/>
    <property type="match status" value="1"/>
</dbReference>
<sequence>MGIGKPKILRNNLAGLRSRRIDDEHRMVYAVEPNEITIISCRYRYE</sequence>
<keyword evidence="4" id="KW-0255">Endonuclease</keyword>
<dbReference type="SUPFAM" id="SSF143011">
    <property type="entry name" value="RelE-like"/>
    <property type="match status" value="1"/>
</dbReference>
<protein>
    <recommendedName>
        <fullName evidence="7">Endoribonuclease YoeB</fullName>
    </recommendedName>
    <alternativeName>
        <fullName evidence="6">Putative mRNA interferase YoeB</fullName>
    </alternativeName>
</protein>
<dbReference type="Proteomes" id="UP000590749">
    <property type="component" value="Unassembled WGS sequence"/>
</dbReference>
<evidence type="ECO:0000256" key="2">
    <source>
        <dbReference type="ARBA" id="ARBA00022649"/>
    </source>
</evidence>
<dbReference type="GO" id="GO:0016787">
    <property type="term" value="F:hydrolase activity"/>
    <property type="evidence" value="ECO:0007669"/>
    <property type="project" value="UniProtKB-KW"/>
</dbReference>
<evidence type="ECO:0000256" key="4">
    <source>
        <dbReference type="ARBA" id="ARBA00022759"/>
    </source>
</evidence>
<dbReference type="AlphaFoldDB" id="A0A7W5FDF6"/>
<dbReference type="Gene3D" id="3.30.2310.20">
    <property type="entry name" value="RelE-like"/>
    <property type="match status" value="1"/>
</dbReference>
<comment type="similarity">
    <text evidence="1">Belongs to the YoeB family.</text>
</comment>
<accession>A0A7W5FDF6</accession>
<dbReference type="EMBL" id="JACHXF010000003">
    <property type="protein sequence ID" value="MBB3094418.1"/>
    <property type="molecule type" value="Genomic_DNA"/>
</dbReference>
<evidence type="ECO:0000256" key="3">
    <source>
        <dbReference type="ARBA" id="ARBA00022722"/>
    </source>
</evidence>
<evidence type="ECO:0000256" key="1">
    <source>
        <dbReference type="ARBA" id="ARBA00008172"/>
    </source>
</evidence>
<keyword evidence="3" id="KW-0540">Nuclease</keyword>
<dbReference type="RefSeq" id="WP_229794750.1">
    <property type="nucleotide sequence ID" value="NZ_BMPW01000008.1"/>
</dbReference>
<proteinExistence type="inferred from homology"/>
<evidence type="ECO:0000313" key="8">
    <source>
        <dbReference type="EMBL" id="MBB3094418.1"/>
    </source>
</evidence>
<dbReference type="InterPro" id="IPR009614">
    <property type="entry name" value="YoeB_toxin"/>
</dbReference>
<keyword evidence="2" id="KW-1277">Toxin-antitoxin system</keyword>
<dbReference type="GO" id="GO:0006401">
    <property type="term" value="P:RNA catabolic process"/>
    <property type="evidence" value="ECO:0007669"/>
    <property type="project" value="InterPro"/>
</dbReference>
<dbReference type="InterPro" id="IPR035093">
    <property type="entry name" value="RelE/ParE_toxin_dom_sf"/>
</dbReference>